<evidence type="ECO:0000313" key="15">
    <source>
        <dbReference type="Proteomes" id="UP000178425"/>
    </source>
</evidence>
<dbReference type="PROSITE" id="PS50880">
    <property type="entry name" value="TOPRIM"/>
    <property type="match status" value="1"/>
</dbReference>
<dbReference type="GO" id="GO:0006265">
    <property type="term" value="P:DNA topological change"/>
    <property type="evidence" value="ECO:0007669"/>
    <property type="project" value="UniProtKB-UniRule"/>
</dbReference>
<dbReference type="Gene3D" id="1.10.290.10">
    <property type="entry name" value="Topoisomerase I, domain 4"/>
    <property type="match status" value="1"/>
</dbReference>
<keyword evidence="4" id="KW-0863">Zinc-finger</keyword>
<evidence type="ECO:0000256" key="8">
    <source>
        <dbReference type="ARBA" id="ARBA00023125"/>
    </source>
</evidence>
<dbReference type="InterPro" id="IPR034149">
    <property type="entry name" value="TOPRIM_TopoI"/>
</dbReference>
<dbReference type="Pfam" id="PF01751">
    <property type="entry name" value="Toprim"/>
    <property type="match status" value="1"/>
</dbReference>
<comment type="function">
    <text evidence="10">Releases the supercoiling and torsional tension of DNA, which is introduced during the DNA replication and transcription, by transiently cleaving and rejoining one strand of the DNA duplex. Introduces a single-strand break via transesterification at a target site in duplex DNA. The scissile phosphodiester is attacked by the catalytic tyrosine of the enzyme, resulting in the formation of a DNA-(5'-phosphotyrosyl)-enzyme intermediate and the expulsion of a 3'-OH DNA strand. The free DNA strand then undergoes passage around the unbroken strand, thus removing DNA supercoils. Finally, in the religation step, the DNA 3'-OH attacks the covalent intermediate to expel the active-site tyrosine and restore the DNA phosphodiester backbone.</text>
</comment>
<dbReference type="InterPro" id="IPR013826">
    <property type="entry name" value="Topo_IA_cen_sub3"/>
</dbReference>
<gene>
    <name evidence="10" type="primary">topA</name>
    <name evidence="14" type="ORF">A2W54_03170</name>
</gene>
<dbReference type="InterPro" id="IPR023405">
    <property type="entry name" value="Topo_IA_core_domain"/>
</dbReference>
<evidence type="ECO:0000256" key="9">
    <source>
        <dbReference type="ARBA" id="ARBA00023235"/>
    </source>
</evidence>
<comment type="subunit">
    <text evidence="10">Monomer.</text>
</comment>
<feature type="region of interest" description="Interaction with DNA" evidence="10">
    <location>
        <begin position="169"/>
        <end position="174"/>
    </location>
</feature>
<organism evidence="14 15">
    <name type="scientific">Candidatus Giovannonibacteria bacterium RIFCSPHIGHO2_02_43_13</name>
    <dbReference type="NCBI Taxonomy" id="1798330"/>
    <lineage>
        <taxon>Bacteria</taxon>
        <taxon>Candidatus Giovannoniibacteriota</taxon>
    </lineage>
</organism>
<dbReference type="PANTHER" id="PTHR42785:SF1">
    <property type="entry name" value="DNA TOPOISOMERASE"/>
    <property type="match status" value="1"/>
</dbReference>
<dbReference type="PROSITE" id="PS52039">
    <property type="entry name" value="TOPO_IA_2"/>
    <property type="match status" value="1"/>
</dbReference>
<dbReference type="SUPFAM" id="SSF56712">
    <property type="entry name" value="Prokaryotic type I DNA topoisomerase"/>
    <property type="match status" value="1"/>
</dbReference>
<proteinExistence type="inferred from homology"/>
<dbReference type="NCBIfam" id="TIGR01051">
    <property type="entry name" value="topA_bact"/>
    <property type="match status" value="1"/>
</dbReference>
<dbReference type="InterPro" id="IPR013497">
    <property type="entry name" value="Topo_IA_cen"/>
</dbReference>
<dbReference type="InterPro" id="IPR013825">
    <property type="entry name" value="Topo_IA_cen_sub2"/>
</dbReference>
<dbReference type="Gene3D" id="3.40.50.140">
    <property type="match status" value="1"/>
</dbReference>
<evidence type="ECO:0000256" key="1">
    <source>
        <dbReference type="ARBA" id="ARBA00000213"/>
    </source>
</evidence>
<evidence type="ECO:0000256" key="4">
    <source>
        <dbReference type="ARBA" id="ARBA00022771"/>
    </source>
</evidence>
<evidence type="ECO:0000256" key="5">
    <source>
        <dbReference type="ARBA" id="ARBA00022833"/>
    </source>
</evidence>
<dbReference type="PRINTS" id="PR00417">
    <property type="entry name" value="PRTPISMRASEI"/>
</dbReference>
<dbReference type="InterPro" id="IPR006171">
    <property type="entry name" value="TOPRIM_dom"/>
</dbReference>
<dbReference type="Gene3D" id="1.10.460.10">
    <property type="entry name" value="Topoisomerase I, domain 2"/>
    <property type="match status" value="1"/>
</dbReference>
<keyword evidence="5" id="KW-0862">Zinc</keyword>
<dbReference type="Pfam" id="PF01396">
    <property type="entry name" value="Zn_ribbon_Top1"/>
    <property type="match status" value="2"/>
</dbReference>
<dbReference type="PROSITE" id="PS00396">
    <property type="entry name" value="TOPO_IA_1"/>
    <property type="match status" value="1"/>
</dbReference>
<dbReference type="CDD" id="cd03363">
    <property type="entry name" value="TOPRIM_TopoIA_TopoI"/>
    <property type="match status" value="1"/>
</dbReference>
<dbReference type="GO" id="GO:0005694">
    <property type="term" value="C:chromosome"/>
    <property type="evidence" value="ECO:0007669"/>
    <property type="project" value="InterPro"/>
</dbReference>
<feature type="site" description="Interaction with DNA" evidence="10">
    <location>
        <position position="145"/>
    </location>
</feature>
<dbReference type="InterPro" id="IPR023406">
    <property type="entry name" value="Topo_IA_AS"/>
</dbReference>
<evidence type="ECO:0000256" key="6">
    <source>
        <dbReference type="ARBA" id="ARBA00022842"/>
    </source>
</evidence>
<dbReference type="PANTHER" id="PTHR42785">
    <property type="entry name" value="DNA TOPOISOMERASE, TYPE IA, CORE"/>
    <property type="match status" value="1"/>
</dbReference>
<sequence>MPKSKTRLVIVESPTKARTISQYLAGDFVIESSFGHVRDLPKSQLGVDVENNFEPKYIVPLKARKNLNLLKKKAKAAEEIILATDEDREGEAIAWHLLSALGLEDRPEDNIKRIVFHEITEKAIKAAIANPRDIDMHLVDAQQARRILDRLVGYKLSPFLWKKVARGLSAGRVQSVAVRLITEREAEIDAFKKDEYWTIEALFQKESASFIGELYKISDKVLEKFDIKNEAEAKKILDKLSGAHAKVVSADKSTQLKHAPPPFTTSTLQQTSFQRLRFSAKQTMMLAQRLYEQGFITYMRTDSLNLSQDALAAAASWIGTNLGKKYLLPQPRIFKTKSKSAQEAHEAIRPTEASRTPESVKTTLEPREFRLYELIWRRFLASQLPDASLENTKIDVNVNDHIFRISGGRMLFDGFLKIYPMKFAENILPALQKGDELKTEKITPVQHFTEPPPRYNEASLIKALEKFGIGRPSTYAPTISTIQDRGYVEKDQERRLRPTETGKIVNSLLVEHFPEIVDIGFTAKMEGELDEIAEGNIKWQPVIKEFFEPFAKHLEEKYESVVSQKVEEKTDESCLNCGKPMVIKRGRFGKFIACSGFPECKTTKRIPEPSLNIKCPTCIISPERKDDPGEVVRRRSKKGRYFFGCSKWPKCDFISWTLPGSAEDIKAKEKAAVKALKAAEIAEETQ</sequence>
<dbReference type="Pfam" id="PF01131">
    <property type="entry name" value="Topoisom_bac"/>
    <property type="match status" value="1"/>
</dbReference>
<evidence type="ECO:0000259" key="12">
    <source>
        <dbReference type="PROSITE" id="PS50880"/>
    </source>
</evidence>
<keyword evidence="8 10" id="KW-0238">DNA-binding</keyword>
<feature type="domain" description="Topo IA-type catalytic" evidence="13">
    <location>
        <begin position="135"/>
        <end position="554"/>
    </location>
</feature>
<feature type="site" description="Interaction with DNA" evidence="10">
    <location>
        <position position="149"/>
    </location>
</feature>
<keyword evidence="7 10" id="KW-0799">Topoisomerase</keyword>
<dbReference type="EC" id="5.6.2.1" evidence="10"/>
<dbReference type="Gene3D" id="3.30.65.10">
    <property type="entry name" value="Bacterial Topoisomerase I, domain 1"/>
    <property type="match status" value="1"/>
</dbReference>
<dbReference type="HAMAP" id="MF_00952">
    <property type="entry name" value="Topoisom_1_prok"/>
    <property type="match status" value="1"/>
</dbReference>
<dbReference type="CDD" id="cd00186">
    <property type="entry name" value="TOP1Ac"/>
    <property type="match status" value="1"/>
</dbReference>
<dbReference type="InterPro" id="IPR005733">
    <property type="entry name" value="TopoI_bac-type"/>
</dbReference>
<dbReference type="InterPro" id="IPR003601">
    <property type="entry name" value="Topo_IA_2"/>
</dbReference>
<dbReference type="InterPro" id="IPR028612">
    <property type="entry name" value="Topoisom_1_IA"/>
</dbReference>
<evidence type="ECO:0000313" key="14">
    <source>
        <dbReference type="EMBL" id="OGF77747.1"/>
    </source>
</evidence>
<dbReference type="InterPro" id="IPR003602">
    <property type="entry name" value="Topo_IA_DNA-bd_dom"/>
</dbReference>
<comment type="catalytic activity">
    <reaction evidence="1 10">
        <text>ATP-independent breakage of single-stranded DNA, followed by passage and rejoining.</text>
        <dbReference type="EC" id="5.6.2.1"/>
    </reaction>
</comment>
<dbReference type="EMBL" id="MFHI01000035">
    <property type="protein sequence ID" value="OGF77747.1"/>
    <property type="molecule type" value="Genomic_DNA"/>
</dbReference>
<accession>A0A1F5WQ85</accession>
<keyword evidence="3" id="KW-0479">Metal-binding</keyword>
<reference evidence="14 15" key="1">
    <citation type="journal article" date="2016" name="Nat. Commun.">
        <title>Thousands of microbial genomes shed light on interconnected biogeochemical processes in an aquifer system.</title>
        <authorList>
            <person name="Anantharaman K."/>
            <person name="Brown C.T."/>
            <person name="Hug L.A."/>
            <person name="Sharon I."/>
            <person name="Castelle C.J."/>
            <person name="Probst A.J."/>
            <person name="Thomas B.C."/>
            <person name="Singh A."/>
            <person name="Wilkins M.J."/>
            <person name="Karaoz U."/>
            <person name="Brodie E.L."/>
            <person name="Williams K.H."/>
            <person name="Hubbard S.S."/>
            <person name="Banfield J.F."/>
        </authorList>
    </citation>
    <scope>NUCLEOTIDE SEQUENCE [LARGE SCALE GENOMIC DNA]</scope>
</reference>
<evidence type="ECO:0000256" key="11">
    <source>
        <dbReference type="SAM" id="MobiDB-lite"/>
    </source>
</evidence>
<feature type="site" description="Interaction with DNA" evidence="10">
    <location>
        <position position="300"/>
    </location>
</feature>
<name>A0A1F5WQ85_9BACT</name>
<feature type="region of interest" description="Disordered" evidence="11">
    <location>
        <begin position="339"/>
        <end position="360"/>
    </location>
</feature>
<dbReference type="GO" id="GO:0003677">
    <property type="term" value="F:DNA binding"/>
    <property type="evidence" value="ECO:0007669"/>
    <property type="project" value="UniProtKB-KW"/>
</dbReference>
<keyword evidence="9 10" id="KW-0413">Isomerase</keyword>
<feature type="active site" description="O-(5'-phospho-DNA)-tyrosine intermediate" evidence="10">
    <location>
        <position position="298"/>
    </location>
</feature>
<evidence type="ECO:0000256" key="10">
    <source>
        <dbReference type="HAMAP-Rule" id="MF_00952"/>
    </source>
</evidence>
<evidence type="ECO:0000256" key="3">
    <source>
        <dbReference type="ARBA" id="ARBA00022723"/>
    </source>
</evidence>
<dbReference type="SMART" id="SM00437">
    <property type="entry name" value="TOP1Ac"/>
    <property type="match status" value="1"/>
</dbReference>
<feature type="site" description="Interaction with DNA" evidence="10">
    <location>
        <position position="36"/>
    </location>
</feature>
<dbReference type="GO" id="GO:0003917">
    <property type="term" value="F:DNA topoisomerase type I (single strand cut, ATP-independent) activity"/>
    <property type="evidence" value="ECO:0007669"/>
    <property type="project" value="UniProtKB-UniRule"/>
</dbReference>
<dbReference type="SMART" id="SM00493">
    <property type="entry name" value="TOPRIM"/>
    <property type="match status" value="1"/>
</dbReference>
<evidence type="ECO:0000256" key="2">
    <source>
        <dbReference type="ARBA" id="ARBA00009446"/>
    </source>
</evidence>
<feature type="site" description="Interaction with DNA" evidence="10">
    <location>
        <position position="485"/>
    </location>
</feature>
<keyword evidence="6" id="KW-0460">Magnesium</keyword>
<evidence type="ECO:0000256" key="7">
    <source>
        <dbReference type="ARBA" id="ARBA00023029"/>
    </source>
</evidence>
<feature type="site" description="Interaction with DNA" evidence="10">
    <location>
        <position position="146"/>
    </location>
</feature>
<protein>
    <recommendedName>
        <fullName evidence="10">DNA topoisomerase 1</fullName>
        <ecNumber evidence="10">5.6.2.1</ecNumber>
    </recommendedName>
    <alternativeName>
        <fullName evidence="10">DNA topoisomerase I</fullName>
    </alternativeName>
</protein>
<dbReference type="SUPFAM" id="SSF57783">
    <property type="entry name" value="Zinc beta-ribbon"/>
    <property type="match status" value="1"/>
</dbReference>
<evidence type="ECO:0000259" key="13">
    <source>
        <dbReference type="PROSITE" id="PS52039"/>
    </source>
</evidence>
<dbReference type="InterPro" id="IPR013824">
    <property type="entry name" value="Topo_IA_cen_sub1"/>
</dbReference>
<dbReference type="Gene3D" id="2.70.20.10">
    <property type="entry name" value="Topoisomerase I, domain 3"/>
    <property type="match status" value="1"/>
</dbReference>
<comment type="similarity">
    <text evidence="2 10">Belongs to the type IA topoisomerase family.</text>
</comment>
<dbReference type="AlphaFoldDB" id="A0A1F5WQ85"/>
<dbReference type="GO" id="GO:0008270">
    <property type="term" value="F:zinc ion binding"/>
    <property type="evidence" value="ECO:0007669"/>
    <property type="project" value="UniProtKB-KW"/>
</dbReference>
<comment type="caution">
    <text evidence="14">The sequence shown here is derived from an EMBL/GenBank/DDBJ whole genome shotgun (WGS) entry which is preliminary data.</text>
</comment>
<dbReference type="InterPro" id="IPR013498">
    <property type="entry name" value="Topo_IA_Znf"/>
</dbReference>
<dbReference type="InterPro" id="IPR000380">
    <property type="entry name" value="Topo_IA"/>
</dbReference>
<feature type="compositionally biased region" description="Basic and acidic residues" evidence="11">
    <location>
        <begin position="340"/>
        <end position="349"/>
    </location>
</feature>
<feature type="domain" description="Toprim" evidence="12">
    <location>
        <begin position="6"/>
        <end position="119"/>
    </location>
</feature>
<feature type="site" description="Interaction with DNA" evidence="10">
    <location>
        <position position="161"/>
    </location>
</feature>
<dbReference type="Proteomes" id="UP000178425">
    <property type="component" value="Unassembled WGS sequence"/>
</dbReference>
<dbReference type="SMART" id="SM00436">
    <property type="entry name" value="TOP1Bc"/>
    <property type="match status" value="1"/>
</dbReference>
<feature type="site" description="Interaction with DNA" evidence="10">
    <location>
        <position position="154"/>
    </location>
</feature>